<dbReference type="EMBL" id="GGEC01092744">
    <property type="protein sequence ID" value="MBX73228.1"/>
    <property type="molecule type" value="Transcribed_RNA"/>
</dbReference>
<evidence type="ECO:0000313" key="1">
    <source>
        <dbReference type="EMBL" id="MBX73228.1"/>
    </source>
</evidence>
<sequence>MVRFTYTDATLMSHSLFLQIILQDDSISTIIIPQNKLYNNSVMKN</sequence>
<protein>
    <submittedName>
        <fullName evidence="1">Uncharacterized protein</fullName>
    </submittedName>
</protein>
<proteinExistence type="predicted"/>
<reference evidence="1" key="1">
    <citation type="submission" date="2018-02" db="EMBL/GenBank/DDBJ databases">
        <title>Rhizophora mucronata_Transcriptome.</title>
        <authorList>
            <person name="Meera S.P."/>
            <person name="Sreeshan A."/>
            <person name="Augustine A."/>
        </authorList>
    </citation>
    <scope>NUCLEOTIDE SEQUENCE</scope>
    <source>
        <tissue evidence="1">Leaf</tissue>
    </source>
</reference>
<dbReference type="AlphaFoldDB" id="A0A2P2R1Z0"/>
<organism evidence="1">
    <name type="scientific">Rhizophora mucronata</name>
    <name type="common">Asiatic mangrove</name>
    <dbReference type="NCBI Taxonomy" id="61149"/>
    <lineage>
        <taxon>Eukaryota</taxon>
        <taxon>Viridiplantae</taxon>
        <taxon>Streptophyta</taxon>
        <taxon>Embryophyta</taxon>
        <taxon>Tracheophyta</taxon>
        <taxon>Spermatophyta</taxon>
        <taxon>Magnoliopsida</taxon>
        <taxon>eudicotyledons</taxon>
        <taxon>Gunneridae</taxon>
        <taxon>Pentapetalae</taxon>
        <taxon>rosids</taxon>
        <taxon>fabids</taxon>
        <taxon>Malpighiales</taxon>
        <taxon>Rhizophoraceae</taxon>
        <taxon>Rhizophora</taxon>
    </lineage>
</organism>
<accession>A0A2P2R1Z0</accession>
<name>A0A2P2R1Z0_RHIMU</name>